<dbReference type="Proteomes" id="UP000887565">
    <property type="component" value="Unplaced"/>
</dbReference>
<protein>
    <submittedName>
        <fullName evidence="2">Uncharacterized protein</fullName>
    </submittedName>
</protein>
<reference evidence="2" key="1">
    <citation type="submission" date="2022-11" db="UniProtKB">
        <authorList>
            <consortium name="WormBaseParasite"/>
        </authorList>
    </citation>
    <scope>IDENTIFICATION</scope>
</reference>
<organism evidence="1 2">
    <name type="scientific">Romanomermis culicivorax</name>
    <name type="common">Nematode worm</name>
    <dbReference type="NCBI Taxonomy" id="13658"/>
    <lineage>
        <taxon>Eukaryota</taxon>
        <taxon>Metazoa</taxon>
        <taxon>Ecdysozoa</taxon>
        <taxon>Nematoda</taxon>
        <taxon>Enoplea</taxon>
        <taxon>Dorylaimia</taxon>
        <taxon>Mermithida</taxon>
        <taxon>Mermithoidea</taxon>
        <taxon>Mermithidae</taxon>
        <taxon>Romanomermis</taxon>
    </lineage>
</organism>
<sequence length="68" mass="8103">MHRMMCPKFHPFCDTKSGVQRPAIIKTQHYNGLFRSIFLTWVLKFFKPEAALLVFPWQEPGYYQTILP</sequence>
<evidence type="ECO:0000313" key="2">
    <source>
        <dbReference type="WBParaSite" id="nRc.2.0.1.t18405-RA"/>
    </source>
</evidence>
<dbReference type="WBParaSite" id="nRc.2.0.1.t18405-RA">
    <property type="protein sequence ID" value="nRc.2.0.1.t18405-RA"/>
    <property type="gene ID" value="nRc.2.0.1.g18405"/>
</dbReference>
<name>A0A915IW29_ROMCU</name>
<accession>A0A915IW29</accession>
<proteinExistence type="predicted"/>
<keyword evidence="1" id="KW-1185">Reference proteome</keyword>
<dbReference type="AlphaFoldDB" id="A0A915IW29"/>
<evidence type="ECO:0000313" key="1">
    <source>
        <dbReference type="Proteomes" id="UP000887565"/>
    </source>
</evidence>